<feature type="region of interest" description="Disordered" evidence="1">
    <location>
        <begin position="1"/>
        <end position="42"/>
    </location>
</feature>
<dbReference type="EMBL" id="KV878336">
    <property type="protein sequence ID" value="OJJ51141.1"/>
    <property type="molecule type" value="Genomic_DNA"/>
</dbReference>
<proteinExistence type="predicted"/>
<feature type="region of interest" description="Disordered" evidence="1">
    <location>
        <begin position="423"/>
        <end position="477"/>
    </location>
</feature>
<feature type="compositionally biased region" description="Basic residues" evidence="1">
    <location>
        <begin position="467"/>
        <end position="477"/>
    </location>
</feature>
<dbReference type="VEuPathDB" id="FungiDB:ASPZODRAFT_138254"/>
<evidence type="ECO:0000313" key="2">
    <source>
        <dbReference type="EMBL" id="OJJ51141.1"/>
    </source>
</evidence>
<organism evidence="2 3">
    <name type="scientific">Penicilliopsis zonata CBS 506.65</name>
    <dbReference type="NCBI Taxonomy" id="1073090"/>
    <lineage>
        <taxon>Eukaryota</taxon>
        <taxon>Fungi</taxon>
        <taxon>Dikarya</taxon>
        <taxon>Ascomycota</taxon>
        <taxon>Pezizomycotina</taxon>
        <taxon>Eurotiomycetes</taxon>
        <taxon>Eurotiomycetidae</taxon>
        <taxon>Eurotiales</taxon>
        <taxon>Aspergillaceae</taxon>
        <taxon>Penicilliopsis</taxon>
    </lineage>
</organism>
<gene>
    <name evidence="2" type="ORF">ASPZODRAFT_138254</name>
</gene>
<feature type="compositionally biased region" description="Basic residues" evidence="1">
    <location>
        <begin position="423"/>
        <end position="432"/>
    </location>
</feature>
<dbReference type="RefSeq" id="XP_022585651.1">
    <property type="nucleotide sequence ID" value="XM_022724434.1"/>
</dbReference>
<dbReference type="AlphaFoldDB" id="A0A1L9SVK9"/>
<dbReference type="GeneID" id="34610899"/>
<feature type="compositionally biased region" description="Basic and acidic residues" evidence="1">
    <location>
        <begin position="12"/>
        <end position="29"/>
    </location>
</feature>
<sequence length="477" mass="52829">MEFKRVAPGGSDRPRMQDRWRYNDFEAPRLPRSPPMTPPGEIGSTYDMDEQLGDAPDYWLSSWPSEMSGVAFTTVMMNPPLLPELTHFAEAGSMPTMPLEWDMSELPDLPSVEALRLFSPMEDVFLPDMPPSPDFTSAELPSSTDILALLEHAFFLGTASAASTWNTTSEDCTSVIAAQSTLPARANPEVAIRATAIDSGICAIIPGSAWWERGLAPPAMSYLDSLRLAIIAVDRTEIITNLLKAKEFFDADRLNEAEALITSQLAVAQDKGYPTLIGRCHYWLGRVAYARNDIDGAHVHFLAAAPCVDDCYEGDFVASYLEATRSDITEWETAGLVCEDPTLLYPGSVTGWKQCTDILPLAGTETSGMSEMIDVAGVDRGVQVDNTDLQRYVETWKSHTPSREKRCQKSLSALRIKLRKFGPRSKRCHVHSSSKAAQRTAISEPKQKRRHGHGHNLEKQIDATSQKQHKKTVSWLL</sequence>
<keyword evidence="3" id="KW-1185">Reference proteome</keyword>
<dbReference type="Proteomes" id="UP000184188">
    <property type="component" value="Unassembled WGS sequence"/>
</dbReference>
<evidence type="ECO:0000256" key="1">
    <source>
        <dbReference type="SAM" id="MobiDB-lite"/>
    </source>
</evidence>
<evidence type="ECO:0000313" key="3">
    <source>
        <dbReference type="Proteomes" id="UP000184188"/>
    </source>
</evidence>
<accession>A0A1L9SVK9</accession>
<protein>
    <submittedName>
        <fullName evidence="2">Uncharacterized protein</fullName>
    </submittedName>
</protein>
<dbReference type="OrthoDB" id="4312109at2759"/>
<name>A0A1L9SVK9_9EURO</name>
<reference evidence="3" key="1">
    <citation type="journal article" date="2017" name="Genome Biol.">
        <title>Comparative genomics reveals high biological diversity and specific adaptations in the industrially and medically important fungal genus Aspergillus.</title>
        <authorList>
            <person name="de Vries R.P."/>
            <person name="Riley R."/>
            <person name="Wiebenga A."/>
            <person name="Aguilar-Osorio G."/>
            <person name="Amillis S."/>
            <person name="Uchima C.A."/>
            <person name="Anderluh G."/>
            <person name="Asadollahi M."/>
            <person name="Askin M."/>
            <person name="Barry K."/>
            <person name="Battaglia E."/>
            <person name="Bayram O."/>
            <person name="Benocci T."/>
            <person name="Braus-Stromeyer S.A."/>
            <person name="Caldana C."/>
            <person name="Canovas D."/>
            <person name="Cerqueira G.C."/>
            <person name="Chen F."/>
            <person name="Chen W."/>
            <person name="Choi C."/>
            <person name="Clum A."/>
            <person name="Dos Santos R.A."/>
            <person name="Damasio A.R."/>
            <person name="Diallinas G."/>
            <person name="Emri T."/>
            <person name="Fekete E."/>
            <person name="Flipphi M."/>
            <person name="Freyberg S."/>
            <person name="Gallo A."/>
            <person name="Gournas C."/>
            <person name="Habgood R."/>
            <person name="Hainaut M."/>
            <person name="Harispe M.L."/>
            <person name="Henrissat B."/>
            <person name="Hilden K.S."/>
            <person name="Hope R."/>
            <person name="Hossain A."/>
            <person name="Karabika E."/>
            <person name="Karaffa L."/>
            <person name="Karanyi Z."/>
            <person name="Krasevec N."/>
            <person name="Kuo A."/>
            <person name="Kusch H."/>
            <person name="LaButti K."/>
            <person name="Lagendijk E.L."/>
            <person name="Lapidus A."/>
            <person name="Levasseur A."/>
            <person name="Lindquist E."/>
            <person name="Lipzen A."/>
            <person name="Logrieco A.F."/>
            <person name="MacCabe A."/>
            <person name="Maekelae M.R."/>
            <person name="Malavazi I."/>
            <person name="Melin P."/>
            <person name="Meyer V."/>
            <person name="Mielnichuk N."/>
            <person name="Miskei M."/>
            <person name="Molnar A.P."/>
            <person name="Mule G."/>
            <person name="Ngan C.Y."/>
            <person name="Orejas M."/>
            <person name="Orosz E."/>
            <person name="Ouedraogo J.P."/>
            <person name="Overkamp K.M."/>
            <person name="Park H.-S."/>
            <person name="Perrone G."/>
            <person name="Piumi F."/>
            <person name="Punt P.J."/>
            <person name="Ram A.F."/>
            <person name="Ramon A."/>
            <person name="Rauscher S."/>
            <person name="Record E."/>
            <person name="Riano-Pachon D.M."/>
            <person name="Robert V."/>
            <person name="Roehrig J."/>
            <person name="Ruller R."/>
            <person name="Salamov A."/>
            <person name="Salih N.S."/>
            <person name="Samson R.A."/>
            <person name="Sandor E."/>
            <person name="Sanguinetti M."/>
            <person name="Schuetze T."/>
            <person name="Sepcic K."/>
            <person name="Shelest E."/>
            <person name="Sherlock G."/>
            <person name="Sophianopoulou V."/>
            <person name="Squina F.M."/>
            <person name="Sun H."/>
            <person name="Susca A."/>
            <person name="Todd R.B."/>
            <person name="Tsang A."/>
            <person name="Unkles S.E."/>
            <person name="van de Wiele N."/>
            <person name="van Rossen-Uffink D."/>
            <person name="Oliveira J.V."/>
            <person name="Vesth T.C."/>
            <person name="Visser J."/>
            <person name="Yu J.-H."/>
            <person name="Zhou M."/>
            <person name="Andersen M.R."/>
            <person name="Archer D.B."/>
            <person name="Baker S.E."/>
            <person name="Benoit I."/>
            <person name="Brakhage A.A."/>
            <person name="Braus G.H."/>
            <person name="Fischer R."/>
            <person name="Frisvad J.C."/>
            <person name="Goldman G.H."/>
            <person name="Houbraken J."/>
            <person name="Oakley B."/>
            <person name="Pocsi I."/>
            <person name="Scazzocchio C."/>
            <person name="Seiboth B."/>
            <person name="vanKuyk P.A."/>
            <person name="Wortman J."/>
            <person name="Dyer P.S."/>
            <person name="Grigoriev I.V."/>
        </authorList>
    </citation>
    <scope>NUCLEOTIDE SEQUENCE [LARGE SCALE GENOMIC DNA]</scope>
    <source>
        <strain evidence="3">CBS 506.65</strain>
    </source>
</reference>